<evidence type="ECO:0000313" key="3">
    <source>
        <dbReference type="Proteomes" id="UP001596106"/>
    </source>
</evidence>
<dbReference type="RefSeq" id="WP_379848070.1">
    <property type="nucleotide sequence ID" value="NZ_JBHSMA010000006.1"/>
</dbReference>
<dbReference type="Gene3D" id="1.25.40.10">
    <property type="entry name" value="Tetratricopeptide repeat domain"/>
    <property type="match status" value="1"/>
</dbReference>
<comment type="caution">
    <text evidence="2">The sequence shown here is derived from an EMBL/GenBank/DDBJ whole genome shotgun (WGS) entry which is preliminary data.</text>
</comment>
<dbReference type="EMBL" id="JBHSMA010000006">
    <property type="protein sequence ID" value="MFC5411305.1"/>
    <property type="molecule type" value="Genomic_DNA"/>
</dbReference>
<evidence type="ECO:0000256" key="1">
    <source>
        <dbReference type="SAM" id="SignalP"/>
    </source>
</evidence>
<feature type="chain" id="PRO_5045731717" evidence="1">
    <location>
        <begin position="24"/>
        <end position="259"/>
    </location>
</feature>
<accession>A0ABW0IFG9</accession>
<dbReference type="InterPro" id="IPR011990">
    <property type="entry name" value="TPR-like_helical_dom_sf"/>
</dbReference>
<gene>
    <name evidence="2" type="ORF">ACFPMF_18430</name>
</gene>
<keyword evidence="1" id="KW-0732">Signal</keyword>
<proteinExistence type="predicted"/>
<feature type="signal peptide" evidence="1">
    <location>
        <begin position="1"/>
        <end position="23"/>
    </location>
</feature>
<reference evidence="3" key="1">
    <citation type="journal article" date="2019" name="Int. J. Syst. Evol. Microbiol.">
        <title>The Global Catalogue of Microorganisms (GCM) 10K type strain sequencing project: providing services to taxonomists for standard genome sequencing and annotation.</title>
        <authorList>
            <consortium name="The Broad Institute Genomics Platform"/>
            <consortium name="The Broad Institute Genome Sequencing Center for Infectious Disease"/>
            <person name="Wu L."/>
            <person name="Ma J."/>
        </authorList>
    </citation>
    <scope>NUCLEOTIDE SEQUENCE [LARGE SCALE GENOMIC DNA]</scope>
    <source>
        <strain evidence="3">CCUG 55250</strain>
    </source>
</reference>
<evidence type="ECO:0000313" key="2">
    <source>
        <dbReference type="EMBL" id="MFC5411305.1"/>
    </source>
</evidence>
<sequence>MNNRTKGLRFLSLLLCLPMGVIAQSGHLASSARNVEAGKGDTVVEVSKAPNQATVNLLVAPLFGEKAKTKEHIAWEIRFLTECDQNFSNRKEASQFFSTRAWEYLTEGQLDTAAYRFNLAWLLDDKNADTYWGLGVICYQQDKDPEAIRLLKKGLEVADTNAVLMTDLATVQLKYYKENKDSEQLDDAIQVLQKALKYDQTNPNTFMRLSWASFAKGEYAAAWDNLHKARALAMDLSAVDFSYLQELLQKAPDPKGFFK</sequence>
<name>A0ABW0IFG9_9BACT</name>
<dbReference type="Proteomes" id="UP001596106">
    <property type="component" value="Unassembled WGS sequence"/>
</dbReference>
<protein>
    <submittedName>
        <fullName evidence="2">Tetratricopeptide repeat protein</fullName>
    </submittedName>
</protein>
<dbReference type="SUPFAM" id="SSF48452">
    <property type="entry name" value="TPR-like"/>
    <property type="match status" value="1"/>
</dbReference>
<organism evidence="2 3">
    <name type="scientific">Larkinella bovis</name>
    <dbReference type="NCBI Taxonomy" id="683041"/>
    <lineage>
        <taxon>Bacteria</taxon>
        <taxon>Pseudomonadati</taxon>
        <taxon>Bacteroidota</taxon>
        <taxon>Cytophagia</taxon>
        <taxon>Cytophagales</taxon>
        <taxon>Spirosomataceae</taxon>
        <taxon>Larkinella</taxon>
    </lineage>
</organism>
<keyword evidence="3" id="KW-1185">Reference proteome</keyword>